<keyword evidence="3" id="KW-1185">Reference proteome</keyword>
<comment type="caution">
    <text evidence="2">The sequence shown here is derived from an EMBL/GenBank/DDBJ whole genome shotgun (WGS) entry which is preliminary data.</text>
</comment>
<evidence type="ECO:0000256" key="1">
    <source>
        <dbReference type="SAM" id="MobiDB-lite"/>
    </source>
</evidence>
<feature type="compositionally biased region" description="Basic and acidic residues" evidence="1">
    <location>
        <begin position="308"/>
        <end position="328"/>
    </location>
</feature>
<feature type="region of interest" description="Disordered" evidence="1">
    <location>
        <begin position="297"/>
        <end position="345"/>
    </location>
</feature>
<feature type="compositionally biased region" description="Low complexity" evidence="1">
    <location>
        <begin position="334"/>
        <end position="345"/>
    </location>
</feature>
<dbReference type="Proteomes" id="UP001295794">
    <property type="component" value="Unassembled WGS sequence"/>
</dbReference>
<evidence type="ECO:0000313" key="3">
    <source>
        <dbReference type="Proteomes" id="UP001295794"/>
    </source>
</evidence>
<feature type="compositionally biased region" description="Low complexity" evidence="1">
    <location>
        <begin position="93"/>
        <end position="151"/>
    </location>
</feature>
<feature type="compositionally biased region" description="Acidic residues" evidence="1">
    <location>
        <begin position="188"/>
        <end position="209"/>
    </location>
</feature>
<accession>A0AAD2HAR2</accession>
<proteinExistence type="predicted"/>
<gene>
    <name evidence="2" type="ORF">MYCIT1_LOCUS18171</name>
</gene>
<organism evidence="2 3">
    <name type="scientific">Mycena citricolor</name>
    <dbReference type="NCBI Taxonomy" id="2018698"/>
    <lineage>
        <taxon>Eukaryota</taxon>
        <taxon>Fungi</taxon>
        <taxon>Dikarya</taxon>
        <taxon>Basidiomycota</taxon>
        <taxon>Agaricomycotina</taxon>
        <taxon>Agaricomycetes</taxon>
        <taxon>Agaricomycetidae</taxon>
        <taxon>Agaricales</taxon>
        <taxon>Marasmiineae</taxon>
        <taxon>Mycenaceae</taxon>
        <taxon>Mycena</taxon>
    </lineage>
</organism>
<protein>
    <submittedName>
        <fullName evidence="2">Uncharacterized protein</fullName>
    </submittedName>
</protein>
<name>A0AAD2HAR2_9AGAR</name>
<sequence length="345" mass="37178">MLCPLPPMSTEQCAIGPDGQLLPASEIVFYNDPDDPAPLPSAPPSHRTLRPRTIGDHFTQIRPARTQAVESSKRKASAELPQARQKTSRRSSRAVTASSRAVSPRSRAVSASSRAVSASSRAVSASSRAVSASSRAVSASSRGVSPPASSRGVSPLSRAVSRSSHGSLLGPDAETFVDGDEVPGLNDASDDDRDDEGSDAEEQEDEDDYLQAYQQMVVSGDTDRTAMQSVPKADRTKDIDSIFSPGSIIVNNKEIQGWWCRLCKKKLGAVSKTHRESSNNNDAISTRFGVRVAGSPAAVSAPALDVGRVSKGEESTDEKERGRTQPEKRRQRQQEQQQQRAWRQL</sequence>
<evidence type="ECO:0000313" key="2">
    <source>
        <dbReference type="EMBL" id="CAK5272511.1"/>
    </source>
</evidence>
<reference evidence="2" key="1">
    <citation type="submission" date="2023-11" db="EMBL/GenBank/DDBJ databases">
        <authorList>
            <person name="De Vega J J."/>
            <person name="De Vega J J."/>
        </authorList>
    </citation>
    <scope>NUCLEOTIDE SEQUENCE</scope>
</reference>
<dbReference type="AlphaFoldDB" id="A0AAD2HAR2"/>
<feature type="region of interest" description="Disordered" evidence="1">
    <location>
        <begin position="29"/>
        <end position="239"/>
    </location>
</feature>
<dbReference type="EMBL" id="CAVNYO010000181">
    <property type="protein sequence ID" value="CAK5272511.1"/>
    <property type="molecule type" value="Genomic_DNA"/>
</dbReference>